<dbReference type="Proteomes" id="UP000215694">
    <property type="component" value="Unassembled WGS sequence"/>
</dbReference>
<feature type="transmembrane region" description="Helical" evidence="1">
    <location>
        <begin position="190"/>
        <end position="212"/>
    </location>
</feature>
<protein>
    <submittedName>
        <fullName evidence="2">Uncharacterized protein</fullName>
    </submittedName>
</protein>
<name>A0A371J1S4_9FIRM</name>
<keyword evidence="1" id="KW-0472">Membrane</keyword>
<evidence type="ECO:0000313" key="2">
    <source>
        <dbReference type="EMBL" id="RDY26730.1"/>
    </source>
</evidence>
<comment type="caution">
    <text evidence="2">The sequence shown here is derived from an EMBL/GenBank/DDBJ whole genome shotgun (WGS) entry which is preliminary data.</text>
</comment>
<reference evidence="2 3" key="1">
    <citation type="journal article" date="2017" name="Genome Announc.">
        <title>Draft Genome Sequence of Romboutsia weinsteinii sp. nov. Strain CCRI-19649(T) Isolated from Surface Water.</title>
        <authorList>
            <person name="Maheux A.F."/>
            <person name="Boudreau D.K."/>
            <person name="Berube E."/>
            <person name="Boissinot M."/>
            <person name="Cantin P."/>
            <person name="Raymond F."/>
            <person name="Corbeil J."/>
            <person name="Omar R.F."/>
            <person name="Bergeron M.G."/>
        </authorList>
    </citation>
    <scope>NUCLEOTIDE SEQUENCE [LARGE SCALE GENOMIC DNA]</scope>
    <source>
        <strain evidence="2 3">CCRI-19649</strain>
    </source>
</reference>
<sequence length="217" mass="24283">MNMIFSIVKRMIASNKVSFIITAIVVLCATTSKDSAIALSNGNYTWLLAVMTPFSFVFYAYPKLMHLGASKKDYYIASILSYGLLALFISIVNTAIHLLIDPINNTQTVINLMELCGWTQNGMLVAFLQQVLFLMLGMIFLHVLLSMQTHWYGWLTGGVLIAIICIFTPIEPLRHILVGFFKIIMFNSNALLHMGVCVLLIGVLSMIDLVILKRKTL</sequence>
<keyword evidence="1" id="KW-0812">Transmembrane</keyword>
<keyword evidence="3" id="KW-1185">Reference proteome</keyword>
<feature type="transmembrane region" description="Helical" evidence="1">
    <location>
        <begin position="43"/>
        <end position="62"/>
    </location>
</feature>
<dbReference type="RefSeq" id="WP_094366657.1">
    <property type="nucleotide sequence ID" value="NZ_NOJY02000021.1"/>
</dbReference>
<organism evidence="2 3">
    <name type="scientific">Romboutsia weinsteinii</name>
    <dbReference type="NCBI Taxonomy" id="2020949"/>
    <lineage>
        <taxon>Bacteria</taxon>
        <taxon>Bacillati</taxon>
        <taxon>Bacillota</taxon>
        <taxon>Clostridia</taxon>
        <taxon>Peptostreptococcales</taxon>
        <taxon>Peptostreptococcaceae</taxon>
        <taxon>Romboutsia</taxon>
    </lineage>
</organism>
<dbReference type="OrthoDB" id="1846215at2"/>
<feature type="transmembrane region" description="Helical" evidence="1">
    <location>
        <begin position="120"/>
        <end position="144"/>
    </location>
</feature>
<feature type="transmembrane region" description="Helical" evidence="1">
    <location>
        <begin position="74"/>
        <end position="100"/>
    </location>
</feature>
<dbReference type="AlphaFoldDB" id="A0A371J1S4"/>
<proteinExistence type="predicted"/>
<keyword evidence="1" id="KW-1133">Transmembrane helix</keyword>
<dbReference type="EMBL" id="NOJY02000021">
    <property type="protein sequence ID" value="RDY26730.1"/>
    <property type="molecule type" value="Genomic_DNA"/>
</dbReference>
<feature type="transmembrane region" description="Helical" evidence="1">
    <location>
        <begin position="151"/>
        <end position="170"/>
    </location>
</feature>
<evidence type="ECO:0000256" key="1">
    <source>
        <dbReference type="SAM" id="Phobius"/>
    </source>
</evidence>
<evidence type="ECO:0000313" key="3">
    <source>
        <dbReference type="Proteomes" id="UP000215694"/>
    </source>
</evidence>
<accession>A0A371J1S4</accession>
<gene>
    <name evidence="2" type="ORF">CHL78_012315</name>
</gene>